<organism evidence="1 2">
    <name type="scientific">Streptomyces hygroscopicus</name>
    <dbReference type="NCBI Taxonomy" id="1912"/>
    <lineage>
        <taxon>Bacteria</taxon>
        <taxon>Bacillati</taxon>
        <taxon>Actinomycetota</taxon>
        <taxon>Actinomycetes</taxon>
        <taxon>Kitasatosporales</taxon>
        <taxon>Streptomycetaceae</taxon>
        <taxon>Streptomyces</taxon>
        <taxon>Streptomyces violaceusniger group</taxon>
    </lineage>
</organism>
<dbReference type="EMBL" id="BNEK01000003">
    <property type="protein sequence ID" value="GHJ27023.1"/>
    <property type="molecule type" value="Genomic_DNA"/>
</dbReference>
<name>A0ABQ3TVP7_STRHY</name>
<dbReference type="RefSeq" id="WP_236256368.1">
    <property type="nucleotide sequence ID" value="NZ_BNEK01000003.1"/>
</dbReference>
<gene>
    <name evidence="1" type="ORF">TPA0910_14560</name>
</gene>
<dbReference type="Proteomes" id="UP001054854">
    <property type="component" value="Unassembled WGS sequence"/>
</dbReference>
<accession>A0ABQ3TVP7</accession>
<evidence type="ECO:0000313" key="1">
    <source>
        <dbReference type="EMBL" id="GHJ27023.1"/>
    </source>
</evidence>
<comment type="caution">
    <text evidence="1">The sequence shown here is derived from an EMBL/GenBank/DDBJ whole genome shotgun (WGS) entry which is preliminary data.</text>
</comment>
<reference evidence="1" key="1">
    <citation type="submission" date="2024-05" db="EMBL/GenBank/DDBJ databases">
        <title>Whole genome shotgun sequence of Streptomyces hygroscopicus NBRC 113678.</title>
        <authorList>
            <person name="Komaki H."/>
            <person name="Tamura T."/>
        </authorList>
    </citation>
    <scope>NUCLEOTIDE SEQUENCE</scope>
    <source>
        <strain evidence="1">N11-34</strain>
    </source>
</reference>
<evidence type="ECO:0000313" key="2">
    <source>
        <dbReference type="Proteomes" id="UP001054854"/>
    </source>
</evidence>
<keyword evidence="2" id="KW-1185">Reference proteome</keyword>
<sequence length="53" mass="5656">MIPGAALAVVRAAVEDAQREHDDPEAAVVRIVADLHAQGWTLAPLDRIEQQAA</sequence>
<protein>
    <submittedName>
        <fullName evidence="1">Uncharacterized protein</fullName>
    </submittedName>
</protein>
<proteinExistence type="predicted"/>